<dbReference type="EMBL" id="CAEZTT010000026">
    <property type="protein sequence ID" value="CAB4572293.1"/>
    <property type="molecule type" value="Genomic_DNA"/>
</dbReference>
<dbReference type="InterPro" id="IPR037185">
    <property type="entry name" value="EmrE-like"/>
</dbReference>
<keyword evidence="4 5" id="KW-0472">Membrane</keyword>
<name>A0A6J6EDC0_9ZZZZ</name>
<feature type="transmembrane region" description="Helical" evidence="5">
    <location>
        <begin position="18"/>
        <end position="40"/>
    </location>
</feature>
<feature type="transmembrane region" description="Helical" evidence="5">
    <location>
        <begin position="132"/>
        <end position="150"/>
    </location>
</feature>
<comment type="subcellular location">
    <subcellularLocation>
        <location evidence="1">Membrane</location>
        <topology evidence="1">Multi-pass membrane protein</topology>
    </subcellularLocation>
</comment>
<dbReference type="InterPro" id="IPR000620">
    <property type="entry name" value="EamA_dom"/>
</dbReference>
<dbReference type="InterPro" id="IPR050638">
    <property type="entry name" value="AA-Vitamin_Transporters"/>
</dbReference>
<feature type="transmembrane region" description="Helical" evidence="5">
    <location>
        <begin position="46"/>
        <end position="65"/>
    </location>
</feature>
<evidence type="ECO:0000256" key="3">
    <source>
        <dbReference type="ARBA" id="ARBA00022989"/>
    </source>
</evidence>
<organism evidence="7">
    <name type="scientific">freshwater metagenome</name>
    <dbReference type="NCBI Taxonomy" id="449393"/>
    <lineage>
        <taxon>unclassified sequences</taxon>
        <taxon>metagenomes</taxon>
        <taxon>ecological metagenomes</taxon>
    </lineage>
</organism>
<evidence type="ECO:0000256" key="5">
    <source>
        <dbReference type="SAM" id="Phobius"/>
    </source>
</evidence>
<dbReference type="AlphaFoldDB" id="A0A6J6EDC0"/>
<dbReference type="PANTHER" id="PTHR32322">
    <property type="entry name" value="INNER MEMBRANE TRANSPORTER"/>
    <property type="match status" value="1"/>
</dbReference>
<accession>A0A6J6EDC0</accession>
<evidence type="ECO:0000256" key="2">
    <source>
        <dbReference type="ARBA" id="ARBA00022692"/>
    </source>
</evidence>
<keyword evidence="2 5" id="KW-0812">Transmembrane</keyword>
<proteinExistence type="predicted"/>
<feature type="domain" description="EamA" evidence="6">
    <location>
        <begin position="161"/>
        <end position="294"/>
    </location>
</feature>
<feature type="domain" description="EamA" evidence="6">
    <location>
        <begin position="34"/>
        <end position="147"/>
    </location>
</feature>
<feature type="transmembrane region" description="Helical" evidence="5">
    <location>
        <begin position="251"/>
        <end position="271"/>
    </location>
</feature>
<dbReference type="Gene3D" id="1.10.3730.20">
    <property type="match status" value="1"/>
</dbReference>
<dbReference type="PANTHER" id="PTHR32322:SF2">
    <property type="entry name" value="EAMA DOMAIN-CONTAINING PROTEIN"/>
    <property type="match status" value="1"/>
</dbReference>
<dbReference type="GO" id="GO:0016020">
    <property type="term" value="C:membrane"/>
    <property type="evidence" value="ECO:0007669"/>
    <property type="project" value="UniProtKB-SubCell"/>
</dbReference>
<protein>
    <submittedName>
        <fullName evidence="7">Unannotated protein</fullName>
    </submittedName>
</protein>
<dbReference type="Pfam" id="PF00892">
    <property type="entry name" value="EamA"/>
    <property type="match status" value="2"/>
</dbReference>
<evidence type="ECO:0000259" key="6">
    <source>
        <dbReference type="Pfam" id="PF00892"/>
    </source>
</evidence>
<feature type="transmembrane region" description="Helical" evidence="5">
    <location>
        <begin position="222"/>
        <end position="244"/>
    </location>
</feature>
<keyword evidence="3 5" id="KW-1133">Transmembrane helix</keyword>
<feature type="transmembrane region" description="Helical" evidence="5">
    <location>
        <begin position="190"/>
        <end position="210"/>
    </location>
</feature>
<sequence>MSLSAAGDRISGHRYRDILYLFTINTAALILNPIVLAYAMDPLLVTFWRCFFGALIFIPIALFTQPGFYRKIVKSQWGYMVIAGAALSIHFIGLMQGLYQVSLGIALTIMSTGAIWIGLIGIFILRQVLTPGQWAGLVAGVGGIVLYAYIGNSFEARNSTALLWLLASASSGAVYVVIGQKVRATITNFSYVAIVFSVAAIISLVYSLITQNSIMVEKSSDWVGILLITFFGQILVHAVSNLYLKHGEAAVLQLTTLIQIPLVAIIGWLLFDQQIGLEVIPALVLTIVGLVIFNLAQPKTPASEN</sequence>
<reference evidence="7" key="1">
    <citation type="submission" date="2020-05" db="EMBL/GenBank/DDBJ databases">
        <authorList>
            <person name="Chiriac C."/>
            <person name="Salcher M."/>
            <person name="Ghai R."/>
            <person name="Kavagutti S V."/>
        </authorList>
    </citation>
    <scope>NUCLEOTIDE SEQUENCE</scope>
</reference>
<dbReference type="SUPFAM" id="SSF103481">
    <property type="entry name" value="Multidrug resistance efflux transporter EmrE"/>
    <property type="match status" value="2"/>
</dbReference>
<feature type="transmembrane region" description="Helical" evidence="5">
    <location>
        <begin position="162"/>
        <end position="178"/>
    </location>
</feature>
<feature type="transmembrane region" description="Helical" evidence="5">
    <location>
        <begin position="277"/>
        <end position="296"/>
    </location>
</feature>
<evidence type="ECO:0000256" key="1">
    <source>
        <dbReference type="ARBA" id="ARBA00004141"/>
    </source>
</evidence>
<evidence type="ECO:0000256" key="4">
    <source>
        <dbReference type="ARBA" id="ARBA00023136"/>
    </source>
</evidence>
<evidence type="ECO:0000313" key="7">
    <source>
        <dbReference type="EMBL" id="CAB4572293.1"/>
    </source>
</evidence>
<feature type="transmembrane region" description="Helical" evidence="5">
    <location>
        <begin position="105"/>
        <end position="125"/>
    </location>
</feature>
<feature type="transmembrane region" description="Helical" evidence="5">
    <location>
        <begin position="77"/>
        <end position="99"/>
    </location>
</feature>
<gene>
    <name evidence="7" type="ORF">UFOPK1726_00352</name>
</gene>